<accession>A0ABX1RI04</accession>
<comment type="caution">
    <text evidence="3">The sequence shown here is derived from an EMBL/GenBank/DDBJ whole genome shotgun (WGS) entry which is preliminary data.</text>
</comment>
<evidence type="ECO:0000256" key="1">
    <source>
        <dbReference type="SAM" id="MobiDB-lite"/>
    </source>
</evidence>
<dbReference type="Pfam" id="PF00496">
    <property type="entry name" value="SBP_bac_5"/>
    <property type="match status" value="1"/>
</dbReference>
<dbReference type="SUPFAM" id="SSF53850">
    <property type="entry name" value="Periplasmic binding protein-like II"/>
    <property type="match status" value="1"/>
</dbReference>
<evidence type="ECO:0000313" key="3">
    <source>
        <dbReference type="EMBL" id="NMH78740.1"/>
    </source>
</evidence>
<feature type="compositionally biased region" description="Low complexity" evidence="1">
    <location>
        <begin position="494"/>
        <end position="518"/>
    </location>
</feature>
<reference evidence="3 4" key="1">
    <citation type="submission" date="2020-04" db="EMBL/GenBank/DDBJ databases">
        <authorList>
            <person name="Klaysubun C."/>
            <person name="Duangmal K."/>
            <person name="Lipun K."/>
        </authorList>
    </citation>
    <scope>NUCLEOTIDE SEQUENCE [LARGE SCALE GENOMIC DNA]</scope>
    <source>
        <strain evidence="3 4">JCM 11839</strain>
    </source>
</reference>
<evidence type="ECO:0000259" key="2">
    <source>
        <dbReference type="Pfam" id="PF00496"/>
    </source>
</evidence>
<dbReference type="EMBL" id="JAAXKY010000051">
    <property type="protein sequence ID" value="NMH78740.1"/>
    <property type="molecule type" value="Genomic_DNA"/>
</dbReference>
<gene>
    <name evidence="3" type="ORF">HF577_16825</name>
</gene>
<keyword evidence="4" id="KW-1185">Reference proteome</keyword>
<dbReference type="CDD" id="cd08501">
    <property type="entry name" value="PBP2_Lpqw"/>
    <property type="match status" value="1"/>
</dbReference>
<evidence type="ECO:0000313" key="4">
    <source>
        <dbReference type="Proteomes" id="UP001296706"/>
    </source>
</evidence>
<sequence>MTARGRSARRTRWRSRVPEHAPLARRTGAVLCLLLAVLLTACTNSPVSGPVQPPPPAPIPTAQPEPTRLVVGVGELGAGFNPHLLADLSPVTTALAALVLPSVFRPDAAGVLQLDQTVATSAKVVSTAPFTVNYELNLEASWSSNAPIAAEDFVYLWERMRSEPGVADAAGYRLITDVRSRAGGKAVDVVFSQPYPAWKTLFSDLLPAAILKDAPGSWTGALTDGLPASGGPFRINSVDRARGEIVLERNDLYWDTPTVLDRLVLRRLDGPVLADGLASGDVDVALPESTPAIRMILGGLQPPPRLQPAPEPVVTQLGMRSDSGPLADPRVRRAIAFLVNRDAVRTAVAPESLPADSFGLAPSEPGYASTAPPDAPLRPDPVAAAQLLTAAGWTRNQAGRWTVHGSPAQLVLAAAAERPEDVRVAQTIATQLDAAGIDVSVIAPPGVALFGQPEVPAVPPTTTAPPTPTPTSTPQTPSATRSGTQPVDPTQSVPRSARATPSTTPSATPSATPTPSAPGGNVEADMVILPRTVGGDPGTELASDFGCPAPTALVPDPPRSPTGFCFPALQPLFDELVSASPRPTTAAAVERVLWAQLPALPLFQPVNLLVSTSAADAATHVGPGPLSTGPLTGAQEWHPTNG</sequence>
<dbReference type="PANTHER" id="PTHR30290">
    <property type="entry name" value="PERIPLASMIC BINDING COMPONENT OF ABC TRANSPORTER"/>
    <property type="match status" value="1"/>
</dbReference>
<dbReference type="Proteomes" id="UP001296706">
    <property type="component" value="Unassembled WGS sequence"/>
</dbReference>
<feature type="compositionally biased region" description="Low complexity" evidence="1">
    <location>
        <begin position="622"/>
        <end position="633"/>
    </location>
</feature>
<feature type="region of interest" description="Disordered" evidence="1">
    <location>
        <begin position="453"/>
        <end position="522"/>
    </location>
</feature>
<feature type="compositionally biased region" description="Pro residues" evidence="1">
    <location>
        <begin position="456"/>
        <end position="471"/>
    </location>
</feature>
<dbReference type="InterPro" id="IPR039424">
    <property type="entry name" value="SBP_5"/>
</dbReference>
<name>A0ABX1RI04_9PSEU</name>
<proteinExistence type="predicted"/>
<feature type="region of interest" description="Disordered" evidence="1">
    <location>
        <begin position="621"/>
        <end position="642"/>
    </location>
</feature>
<feature type="compositionally biased region" description="Polar residues" evidence="1">
    <location>
        <begin position="481"/>
        <end position="493"/>
    </location>
</feature>
<dbReference type="PANTHER" id="PTHR30290:SF65">
    <property type="entry name" value="MONOACYL PHOSPHATIDYLINOSITOL TETRAMANNOSIDE-BINDING PROTEIN LPQW-RELATED"/>
    <property type="match status" value="1"/>
</dbReference>
<feature type="domain" description="Solute-binding protein family 5" evidence="2">
    <location>
        <begin position="118"/>
        <end position="443"/>
    </location>
</feature>
<dbReference type="Gene3D" id="3.40.190.10">
    <property type="entry name" value="Periplasmic binding protein-like II"/>
    <property type="match status" value="1"/>
</dbReference>
<dbReference type="Gene3D" id="3.10.105.10">
    <property type="entry name" value="Dipeptide-binding Protein, Domain 3"/>
    <property type="match status" value="1"/>
</dbReference>
<dbReference type="Gene3D" id="3.90.76.10">
    <property type="entry name" value="Dipeptide-binding Protein, Domain 1"/>
    <property type="match status" value="1"/>
</dbReference>
<organism evidence="3 4">
    <name type="scientific">Pseudonocardia xinjiangensis</name>
    <dbReference type="NCBI Taxonomy" id="75289"/>
    <lineage>
        <taxon>Bacteria</taxon>
        <taxon>Bacillati</taxon>
        <taxon>Actinomycetota</taxon>
        <taxon>Actinomycetes</taxon>
        <taxon>Pseudonocardiales</taxon>
        <taxon>Pseudonocardiaceae</taxon>
        <taxon>Pseudonocardia</taxon>
    </lineage>
</organism>
<protein>
    <submittedName>
        <fullName evidence="3">ABC transporter family substrate-binding protein</fullName>
    </submittedName>
</protein>
<dbReference type="InterPro" id="IPR000914">
    <property type="entry name" value="SBP_5_dom"/>
</dbReference>